<reference evidence="3" key="1">
    <citation type="submission" date="2022-11" db="UniProtKB">
        <authorList>
            <consortium name="WormBaseParasite"/>
        </authorList>
    </citation>
    <scope>IDENTIFICATION</scope>
</reference>
<keyword evidence="1" id="KW-1133">Transmembrane helix</keyword>
<accession>A0A914UZ78</accession>
<keyword evidence="1" id="KW-0812">Transmembrane</keyword>
<keyword evidence="1" id="KW-0472">Membrane</keyword>
<evidence type="ECO:0000313" key="2">
    <source>
        <dbReference type="Proteomes" id="UP000887566"/>
    </source>
</evidence>
<dbReference type="Proteomes" id="UP000887566">
    <property type="component" value="Unplaced"/>
</dbReference>
<feature type="transmembrane region" description="Helical" evidence="1">
    <location>
        <begin position="67"/>
        <end position="89"/>
    </location>
</feature>
<evidence type="ECO:0000256" key="1">
    <source>
        <dbReference type="SAM" id="Phobius"/>
    </source>
</evidence>
<name>A0A914UZ78_9BILA</name>
<dbReference type="AlphaFoldDB" id="A0A914UZ78"/>
<dbReference type="WBParaSite" id="PSAMB.scaffold132size74629.g2718.t1">
    <property type="protein sequence ID" value="PSAMB.scaffold132size74629.g2718.t1"/>
    <property type="gene ID" value="PSAMB.scaffold132size74629.g2718"/>
</dbReference>
<protein>
    <submittedName>
        <fullName evidence="3">Uncharacterized protein</fullName>
    </submittedName>
</protein>
<sequence length="527" mass="57040">MRDSRPRLRGHSMSPLHAARHSYFCVNEAPPIASCNDAVSYEVTSISDRRPSSPPDRSTRTKIGRSFNVDMMMCVLSTLISTLGVVAGVQQQQSASGFTLPPIGVQLPAAMQVAPEATNQLQPEGHDCRAAVICNQGAWADFGLALAGLMPKQDICYKYQPSSSCASIALTRCRGKMDEAAEQLLVAFAHIVVSWCYDDGQTLEALNQYSPCYSMAALDSLITHSCLSKVAAPHSMHSISSAVGNRSPEERAAFAKIIGTFLGGYQSGAIVCLHKAVKDTCGLDAANLVLGPALEQLKPSALLPTNSTTEPTTSSSTVAPDRMGDRSFCGAAIGSKRSCNLLVVTRSDQLWTSAVDCLFSEAVRMGRMGGHVLWFRSEPIDVLPREFAHDARRALSALRQITFRYFGPRLAEELSAFCSEMHLRKCPDLLVVELAESDVAADSVRAALIAMLADAANWIAQRRTTPSTVFPLIVALNEADHKHFDDLFTDCSCSLSLSDECLSIISHSTTNTFRLNNNVYTKEAPLL</sequence>
<proteinExistence type="predicted"/>
<organism evidence="2 3">
    <name type="scientific">Plectus sambesii</name>
    <dbReference type="NCBI Taxonomy" id="2011161"/>
    <lineage>
        <taxon>Eukaryota</taxon>
        <taxon>Metazoa</taxon>
        <taxon>Ecdysozoa</taxon>
        <taxon>Nematoda</taxon>
        <taxon>Chromadorea</taxon>
        <taxon>Plectida</taxon>
        <taxon>Plectina</taxon>
        <taxon>Plectoidea</taxon>
        <taxon>Plectidae</taxon>
        <taxon>Plectus</taxon>
    </lineage>
</organism>
<keyword evidence="2" id="KW-1185">Reference proteome</keyword>
<evidence type="ECO:0000313" key="3">
    <source>
        <dbReference type="WBParaSite" id="PSAMB.scaffold132size74629.g2718.t1"/>
    </source>
</evidence>